<feature type="chain" id="PRO_5042048815" evidence="1">
    <location>
        <begin position="20"/>
        <end position="411"/>
    </location>
</feature>
<protein>
    <submittedName>
        <fullName evidence="2">Uncharacterized protein</fullName>
    </submittedName>
</protein>
<gene>
    <name evidence="2" type="ORF">LTR78_004508</name>
</gene>
<evidence type="ECO:0000256" key="1">
    <source>
        <dbReference type="SAM" id="SignalP"/>
    </source>
</evidence>
<sequence length="411" mass="44221">MSFSSLILLFASQAITALAQISTVNGQALYSATPVLQNPLGVPTLVYNCAKVPALCKNVNGNGGAYSLSTLPGGLNGGLANGNYLTLHVDPDADRGDDRRTESCPGNWKKNHVCPEPDQPLVVPAPFNKGGRTVSTGGFVGYAMDGSVSNYRILDPSGAQTGMAWTCDEFPPAFSIQGGQTGGSTANTYCAPQFAKICDPGNPDDEQYTRSEQDFQSSAHGRIQSKEVAAGSGTQLVYTSNIWEFHFKTVFDDDDNSYATRVDWYIDSNGVSGSLYGIDEIEQKRSEQKILVSHRAHGNGSSMELRRFVDMDHGMPDGTHPIHDPFHFEDVSDVTKYLAKPLELPGVKVATRYLREPTPTLRPGEEKRDACVTDITQITDQPDAAAPAPVQSTFATYSCDVASVATSVGYN</sequence>
<feature type="signal peptide" evidence="1">
    <location>
        <begin position="1"/>
        <end position="19"/>
    </location>
</feature>
<accession>A0AAE0WPI4</accession>
<dbReference type="AlphaFoldDB" id="A0AAE0WPI4"/>
<reference evidence="2" key="1">
    <citation type="submission" date="2023-07" db="EMBL/GenBank/DDBJ databases">
        <title>Black Yeasts Isolated from many extreme environments.</title>
        <authorList>
            <person name="Coleine C."/>
            <person name="Stajich J.E."/>
            <person name="Selbmann L."/>
        </authorList>
    </citation>
    <scope>NUCLEOTIDE SEQUENCE</scope>
    <source>
        <strain evidence="2">CCFEE 5485</strain>
    </source>
</reference>
<keyword evidence="3" id="KW-1185">Reference proteome</keyword>
<proteinExistence type="predicted"/>
<evidence type="ECO:0000313" key="2">
    <source>
        <dbReference type="EMBL" id="KAK3675425.1"/>
    </source>
</evidence>
<comment type="caution">
    <text evidence="2">The sequence shown here is derived from an EMBL/GenBank/DDBJ whole genome shotgun (WGS) entry which is preliminary data.</text>
</comment>
<dbReference type="Proteomes" id="UP001274830">
    <property type="component" value="Unassembled WGS sequence"/>
</dbReference>
<keyword evidence="1" id="KW-0732">Signal</keyword>
<dbReference type="EMBL" id="JAUTXT010000014">
    <property type="protein sequence ID" value="KAK3675425.1"/>
    <property type="molecule type" value="Genomic_DNA"/>
</dbReference>
<organism evidence="2 3">
    <name type="scientific">Recurvomyces mirabilis</name>
    <dbReference type="NCBI Taxonomy" id="574656"/>
    <lineage>
        <taxon>Eukaryota</taxon>
        <taxon>Fungi</taxon>
        <taxon>Dikarya</taxon>
        <taxon>Ascomycota</taxon>
        <taxon>Pezizomycotina</taxon>
        <taxon>Dothideomycetes</taxon>
        <taxon>Dothideomycetidae</taxon>
        <taxon>Mycosphaerellales</taxon>
        <taxon>Teratosphaeriaceae</taxon>
        <taxon>Recurvomyces</taxon>
    </lineage>
</organism>
<name>A0AAE0WPI4_9PEZI</name>
<evidence type="ECO:0000313" key="3">
    <source>
        <dbReference type="Proteomes" id="UP001274830"/>
    </source>
</evidence>